<protein>
    <submittedName>
        <fullName evidence="2">Uncharacterized protein</fullName>
    </submittedName>
</protein>
<dbReference type="RefSeq" id="WP_157166908.1">
    <property type="nucleotide sequence ID" value="NZ_WPNZ01000011.1"/>
</dbReference>
<sequence length="320" mass="32564">MAARGRPRPAPPRADDAAHRWVLLGDDSALSAALAEQVAARGGEVVTVVPGSGSGQDGRRVTLDPRAADRYGAALEAAGAAPDVPLRVVSLWGGAASRGACPPLGEVAGLAAALSTRTGPVEVCLVTRGALEITGSERLDPWAALTVGAAGALRAETEPGTVTVRLIDIELPTAGRGPDACVRDDLCGGPPYGDGYGGFSYEGLRGDAYGAPRMGTCMVTRTETLRTGSGRTGTCTTTRTGALRGALRTETRTEAPRTETRTGPPRTATRVAAARTPTAAAPPTPALRAPRPPAPPEARTPPSPVRPPSTPSNAQGRPPT</sequence>
<gene>
    <name evidence="2" type="ORF">GPA10_21555</name>
</gene>
<keyword evidence="3" id="KW-1185">Reference proteome</keyword>
<feature type="region of interest" description="Disordered" evidence="1">
    <location>
        <begin position="227"/>
        <end position="320"/>
    </location>
</feature>
<dbReference type="EMBL" id="WPNZ01000011">
    <property type="protein sequence ID" value="MVO87278.1"/>
    <property type="molecule type" value="Genomic_DNA"/>
</dbReference>
<comment type="caution">
    <text evidence="2">The sequence shown here is derived from an EMBL/GenBank/DDBJ whole genome shotgun (WGS) entry which is preliminary data.</text>
</comment>
<feature type="compositionally biased region" description="Low complexity" evidence="1">
    <location>
        <begin position="261"/>
        <end position="279"/>
    </location>
</feature>
<feature type="compositionally biased region" description="Basic and acidic residues" evidence="1">
    <location>
        <begin position="247"/>
        <end position="260"/>
    </location>
</feature>
<dbReference type="AlphaFoldDB" id="A0A6L6X0E8"/>
<proteinExistence type="predicted"/>
<dbReference type="SUPFAM" id="SSF51735">
    <property type="entry name" value="NAD(P)-binding Rossmann-fold domains"/>
    <property type="match status" value="1"/>
</dbReference>
<dbReference type="InterPro" id="IPR036291">
    <property type="entry name" value="NAD(P)-bd_dom_sf"/>
</dbReference>
<evidence type="ECO:0000313" key="2">
    <source>
        <dbReference type="EMBL" id="MVO87278.1"/>
    </source>
</evidence>
<organism evidence="2 3">
    <name type="scientific">Streptomyces typhae</name>
    <dbReference type="NCBI Taxonomy" id="2681492"/>
    <lineage>
        <taxon>Bacteria</taxon>
        <taxon>Bacillati</taxon>
        <taxon>Actinomycetota</taxon>
        <taxon>Actinomycetes</taxon>
        <taxon>Kitasatosporales</taxon>
        <taxon>Streptomycetaceae</taxon>
        <taxon>Streptomyces</taxon>
    </lineage>
</organism>
<evidence type="ECO:0000256" key="1">
    <source>
        <dbReference type="SAM" id="MobiDB-lite"/>
    </source>
</evidence>
<dbReference type="Proteomes" id="UP000483802">
    <property type="component" value="Unassembled WGS sequence"/>
</dbReference>
<feature type="compositionally biased region" description="Pro residues" evidence="1">
    <location>
        <begin position="280"/>
        <end position="310"/>
    </location>
</feature>
<accession>A0A6L6X0E8</accession>
<evidence type="ECO:0000313" key="3">
    <source>
        <dbReference type="Proteomes" id="UP000483802"/>
    </source>
</evidence>
<name>A0A6L6X0E8_9ACTN</name>
<feature type="compositionally biased region" description="Low complexity" evidence="1">
    <location>
        <begin position="227"/>
        <end position="246"/>
    </location>
</feature>
<dbReference type="Gene3D" id="3.40.50.720">
    <property type="entry name" value="NAD(P)-binding Rossmann-like Domain"/>
    <property type="match status" value="1"/>
</dbReference>
<reference evidence="2 3" key="1">
    <citation type="submission" date="2019-11" db="EMBL/GenBank/DDBJ databases">
        <title>Streptomyces typhae sp. nov., a novel endophytic actinomycete isolated from the root of cattail pollen (Typha angustifolia L.).</title>
        <authorList>
            <person name="Peng C."/>
        </authorList>
    </citation>
    <scope>NUCLEOTIDE SEQUENCE [LARGE SCALE GENOMIC DNA]</scope>
    <source>
        <strain evidence="3">p1417</strain>
    </source>
</reference>